<sequence length="326" mass="36852">MEEKEKRQGAAALNISTVEAQIMRRCVDLLGSPEKVLLAVEEKANSISIEKIPVADAVQTFLDEKYNLGRNENWLRANRNILTRFAGSFPKQAVSECSRDQAQQWILQLNFAPVTVQNHLKACGSFFNWCTAQRYCRENIFKGVHAPTVIQTEPEFLTVSQTEKLFKTATGHYPDALAYLALQAFAGIRSSACARIKPEEIKFDQRGIMITAQNAKNNQRQFVDGHPDNLWQWLEHAKEIAPEGFSMTKRLWDRRKSQLQTKAKIKMPHNALRHSFCSYHVALEGDAGKTATLLTHRGNVSILYAHYKGNASKADAEKYFSLAPNV</sequence>
<evidence type="ECO:0008006" key="9">
    <source>
        <dbReference type="Google" id="ProtNLM"/>
    </source>
</evidence>
<evidence type="ECO:0000259" key="5">
    <source>
        <dbReference type="PROSITE" id="PS51898"/>
    </source>
</evidence>
<evidence type="ECO:0000313" key="8">
    <source>
        <dbReference type="Proteomes" id="UP000464954"/>
    </source>
</evidence>
<dbReference type="SUPFAM" id="SSF56349">
    <property type="entry name" value="DNA breaking-rejoining enzymes"/>
    <property type="match status" value="1"/>
</dbReference>
<evidence type="ECO:0000256" key="4">
    <source>
        <dbReference type="PROSITE-ProRule" id="PRU01248"/>
    </source>
</evidence>
<evidence type="ECO:0000313" key="7">
    <source>
        <dbReference type="EMBL" id="QHI69549.1"/>
    </source>
</evidence>
<name>A0A6P1M3X5_9BACT</name>
<feature type="domain" description="Tyr recombinase" evidence="5">
    <location>
        <begin position="152"/>
        <end position="320"/>
    </location>
</feature>
<evidence type="ECO:0000256" key="2">
    <source>
        <dbReference type="ARBA" id="ARBA00023125"/>
    </source>
</evidence>
<dbReference type="InterPro" id="IPR013762">
    <property type="entry name" value="Integrase-like_cat_sf"/>
</dbReference>
<dbReference type="KEGG" id="taer:GT409_08790"/>
<dbReference type="InterPro" id="IPR011010">
    <property type="entry name" value="DNA_brk_join_enz"/>
</dbReference>
<gene>
    <name evidence="7" type="ORF">GT409_08790</name>
</gene>
<dbReference type="PROSITE" id="PS51898">
    <property type="entry name" value="TYR_RECOMBINASE"/>
    <property type="match status" value="1"/>
</dbReference>
<dbReference type="Proteomes" id="UP000464954">
    <property type="component" value="Chromosome"/>
</dbReference>
<organism evidence="7 8">
    <name type="scientific">Tichowtungia aerotolerans</name>
    <dbReference type="NCBI Taxonomy" id="2697043"/>
    <lineage>
        <taxon>Bacteria</taxon>
        <taxon>Pseudomonadati</taxon>
        <taxon>Kiritimatiellota</taxon>
        <taxon>Tichowtungiia</taxon>
        <taxon>Tichowtungiales</taxon>
        <taxon>Tichowtungiaceae</taxon>
        <taxon>Tichowtungia</taxon>
    </lineage>
</organism>
<keyword evidence="3" id="KW-0233">DNA recombination</keyword>
<keyword evidence="1" id="KW-0229">DNA integration</keyword>
<evidence type="ECO:0000259" key="6">
    <source>
        <dbReference type="PROSITE" id="PS51900"/>
    </source>
</evidence>
<dbReference type="PROSITE" id="PS51900">
    <property type="entry name" value="CB"/>
    <property type="match status" value="1"/>
</dbReference>
<dbReference type="GO" id="GO:0015074">
    <property type="term" value="P:DNA integration"/>
    <property type="evidence" value="ECO:0007669"/>
    <property type="project" value="UniProtKB-KW"/>
</dbReference>
<dbReference type="RefSeq" id="WP_160628731.1">
    <property type="nucleotide sequence ID" value="NZ_CP047593.1"/>
</dbReference>
<keyword evidence="8" id="KW-1185">Reference proteome</keyword>
<reference evidence="7 8" key="1">
    <citation type="submission" date="2020-01" db="EMBL/GenBank/DDBJ databases">
        <title>Ponticoccus aerotolerans gen. nov., sp. nov., an anaerobic bacterium and proposal of Ponticoccusceae fam. nov., Ponticoccusles ord. nov. and Ponticoccuse classis nov. in the phylum Kiritimatiellaeota.</title>
        <authorList>
            <person name="Zhou L.Y."/>
            <person name="Du Z.J."/>
        </authorList>
    </citation>
    <scope>NUCLEOTIDE SEQUENCE [LARGE SCALE GENOMIC DNA]</scope>
    <source>
        <strain evidence="7 8">S-5007</strain>
    </source>
</reference>
<dbReference type="InterPro" id="IPR044068">
    <property type="entry name" value="CB"/>
</dbReference>
<evidence type="ECO:0000256" key="1">
    <source>
        <dbReference type="ARBA" id="ARBA00022908"/>
    </source>
</evidence>
<dbReference type="AlphaFoldDB" id="A0A6P1M3X5"/>
<dbReference type="Gene3D" id="1.10.443.10">
    <property type="entry name" value="Intergrase catalytic core"/>
    <property type="match status" value="1"/>
</dbReference>
<accession>A0A6P1M3X5</accession>
<keyword evidence="2 4" id="KW-0238">DNA-binding</keyword>
<evidence type="ECO:0000256" key="3">
    <source>
        <dbReference type="ARBA" id="ARBA00023172"/>
    </source>
</evidence>
<dbReference type="Gene3D" id="1.10.150.130">
    <property type="match status" value="1"/>
</dbReference>
<proteinExistence type="predicted"/>
<dbReference type="GO" id="GO:0003677">
    <property type="term" value="F:DNA binding"/>
    <property type="evidence" value="ECO:0007669"/>
    <property type="project" value="UniProtKB-UniRule"/>
</dbReference>
<protein>
    <recommendedName>
        <fullName evidence="9">Integrase</fullName>
    </recommendedName>
</protein>
<dbReference type="InterPro" id="IPR002104">
    <property type="entry name" value="Integrase_catalytic"/>
</dbReference>
<feature type="domain" description="Core-binding (CB)" evidence="6">
    <location>
        <begin position="52"/>
        <end position="131"/>
    </location>
</feature>
<dbReference type="InterPro" id="IPR010998">
    <property type="entry name" value="Integrase_recombinase_N"/>
</dbReference>
<dbReference type="EMBL" id="CP047593">
    <property type="protein sequence ID" value="QHI69549.1"/>
    <property type="molecule type" value="Genomic_DNA"/>
</dbReference>
<dbReference type="GO" id="GO:0006310">
    <property type="term" value="P:DNA recombination"/>
    <property type="evidence" value="ECO:0007669"/>
    <property type="project" value="UniProtKB-KW"/>
</dbReference>